<keyword evidence="1" id="KW-1133">Transmembrane helix</keyword>
<protein>
    <submittedName>
        <fullName evidence="2">Uncharacterized metal-binding protein</fullName>
    </submittedName>
</protein>
<dbReference type="PANTHER" id="PTHR39085">
    <property type="entry name" value="SLL0924 PROTEIN"/>
    <property type="match status" value="1"/>
</dbReference>
<dbReference type="Pfam" id="PF09988">
    <property type="entry name" value="DUF2227"/>
    <property type="match status" value="1"/>
</dbReference>
<dbReference type="EMBL" id="OBEN01000003">
    <property type="protein sequence ID" value="SNZ13665.1"/>
    <property type="molecule type" value="Genomic_DNA"/>
</dbReference>
<keyword evidence="1" id="KW-0472">Membrane</keyword>
<feature type="transmembrane region" description="Helical" evidence="1">
    <location>
        <begin position="26"/>
        <end position="45"/>
    </location>
</feature>
<reference evidence="3" key="1">
    <citation type="submission" date="2017-09" db="EMBL/GenBank/DDBJ databases">
        <authorList>
            <person name="Varghese N."/>
            <person name="Submissions S."/>
        </authorList>
    </citation>
    <scope>NUCLEOTIDE SEQUENCE [LARGE SCALE GENOMIC DNA]</scope>
    <source>
        <strain evidence="3">DSM 2913</strain>
    </source>
</reference>
<evidence type="ECO:0000313" key="3">
    <source>
        <dbReference type="Proteomes" id="UP000218627"/>
    </source>
</evidence>
<name>A0A285NW24_9AQUI</name>
<feature type="transmembrane region" description="Helical" evidence="1">
    <location>
        <begin position="78"/>
        <end position="101"/>
    </location>
</feature>
<dbReference type="OrthoDB" id="69351at2"/>
<keyword evidence="3" id="KW-1185">Reference proteome</keyword>
<organism evidence="2 3">
    <name type="scientific">Hydrogenobacter hydrogenophilus</name>
    <dbReference type="NCBI Taxonomy" id="35835"/>
    <lineage>
        <taxon>Bacteria</taxon>
        <taxon>Pseudomonadati</taxon>
        <taxon>Aquificota</taxon>
        <taxon>Aquificia</taxon>
        <taxon>Aquificales</taxon>
        <taxon>Aquificaceae</taxon>
        <taxon>Hydrogenobacter</taxon>
    </lineage>
</organism>
<feature type="transmembrane region" description="Helical" evidence="1">
    <location>
        <begin position="131"/>
        <end position="152"/>
    </location>
</feature>
<dbReference type="AlphaFoldDB" id="A0A285NW24"/>
<gene>
    <name evidence="2" type="ORF">SAMN06265353_0841</name>
</gene>
<dbReference type="PANTHER" id="PTHR39085:SF1">
    <property type="entry name" value="SLL0924 PROTEIN"/>
    <property type="match status" value="1"/>
</dbReference>
<evidence type="ECO:0000313" key="2">
    <source>
        <dbReference type="EMBL" id="SNZ13665.1"/>
    </source>
</evidence>
<evidence type="ECO:0000256" key="1">
    <source>
        <dbReference type="SAM" id="Phobius"/>
    </source>
</evidence>
<dbReference type="Proteomes" id="UP000218627">
    <property type="component" value="Unassembled WGS sequence"/>
</dbReference>
<dbReference type="InterPro" id="IPR019250">
    <property type="entry name" value="DUF2227_metal-bd"/>
</dbReference>
<keyword evidence="1" id="KW-0812">Transmembrane</keyword>
<sequence>MALGKSHDMINMLLMPIPLYFIPKEFYLPFTLGYIIGTFFLSPDLDLRHSKPSKRWGYLKVVWLPYQKKSKHRGISHIPILGTIIRLFYLNFLIFILYFVIVGMLSQINLDKAILSFDFVGFLEKLASSPASLYFLLGLFLSEVFHVLLDVVSTLRRVL</sequence>
<proteinExistence type="predicted"/>
<dbReference type="RefSeq" id="WP_096601508.1">
    <property type="nucleotide sequence ID" value="NZ_OBEN01000003.1"/>
</dbReference>
<accession>A0A285NW24</accession>